<evidence type="ECO:0000256" key="1">
    <source>
        <dbReference type="SAM" id="Coils"/>
    </source>
</evidence>
<reference evidence="2 3" key="1">
    <citation type="submission" date="2014-06" db="EMBL/GenBank/DDBJ databases">
        <title>Evolutionary Origins and Diversification of the Mycorrhizal Mutualists.</title>
        <authorList>
            <consortium name="DOE Joint Genome Institute"/>
            <consortium name="Mycorrhizal Genomics Consortium"/>
            <person name="Kohler A."/>
            <person name="Kuo A."/>
            <person name="Nagy L.G."/>
            <person name="Floudas D."/>
            <person name="Copeland A."/>
            <person name="Barry K.W."/>
            <person name="Cichocki N."/>
            <person name="Veneault-Fourrey C."/>
            <person name="LaButti K."/>
            <person name="Lindquist E.A."/>
            <person name="Lipzen A."/>
            <person name="Lundell T."/>
            <person name="Morin E."/>
            <person name="Murat C."/>
            <person name="Riley R."/>
            <person name="Ohm R."/>
            <person name="Sun H."/>
            <person name="Tunlid A."/>
            <person name="Henrissat B."/>
            <person name="Grigoriev I.V."/>
            <person name="Hibbett D.S."/>
            <person name="Martin F."/>
        </authorList>
    </citation>
    <scope>NUCLEOTIDE SEQUENCE [LARGE SCALE GENOMIC DNA]</scope>
    <source>
        <strain evidence="2 3">SS14</strain>
    </source>
</reference>
<dbReference type="HOGENOM" id="CLU_2656053_0_0_1"/>
<organism evidence="2 3">
    <name type="scientific">Sphaerobolus stellatus (strain SS14)</name>
    <dbReference type="NCBI Taxonomy" id="990650"/>
    <lineage>
        <taxon>Eukaryota</taxon>
        <taxon>Fungi</taxon>
        <taxon>Dikarya</taxon>
        <taxon>Basidiomycota</taxon>
        <taxon>Agaricomycotina</taxon>
        <taxon>Agaricomycetes</taxon>
        <taxon>Phallomycetidae</taxon>
        <taxon>Geastrales</taxon>
        <taxon>Sphaerobolaceae</taxon>
        <taxon>Sphaerobolus</taxon>
    </lineage>
</organism>
<accession>A0A0C9UY68</accession>
<proteinExistence type="predicted"/>
<gene>
    <name evidence="2" type="ORF">M422DRAFT_784119</name>
</gene>
<feature type="coiled-coil region" evidence="1">
    <location>
        <begin position="10"/>
        <end position="37"/>
    </location>
</feature>
<sequence>MARDNKRVRVQALTSERDAARARVRVLEEKLVNVALEGLARDGDVFEIKWESYSPAAELAHQRTLERVERRAQRRG</sequence>
<protein>
    <submittedName>
        <fullName evidence="2">Unplaced genomic scaffold SPHSTscaffold_195, whole genome shotgun sequence</fullName>
    </submittedName>
</protein>
<evidence type="ECO:0000313" key="2">
    <source>
        <dbReference type="EMBL" id="KIJ30045.1"/>
    </source>
</evidence>
<keyword evidence="1" id="KW-0175">Coiled coil</keyword>
<evidence type="ECO:0000313" key="3">
    <source>
        <dbReference type="Proteomes" id="UP000054279"/>
    </source>
</evidence>
<dbReference type="EMBL" id="KN837270">
    <property type="protein sequence ID" value="KIJ30045.1"/>
    <property type="molecule type" value="Genomic_DNA"/>
</dbReference>
<name>A0A0C9UY68_SPHS4</name>
<dbReference type="Proteomes" id="UP000054279">
    <property type="component" value="Unassembled WGS sequence"/>
</dbReference>
<keyword evidence="3" id="KW-1185">Reference proteome</keyword>
<dbReference type="AlphaFoldDB" id="A0A0C9UY68"/>